<feature type="region of interest" description="Disordered" evidence="1">
    <location>
        <begin position="252"/>
        <end position="275"/>
    </location>
</feature>
<dbReference type="AlphaFoldDB" id="A0AA39R1A4"/>
<proteinExistence type="predicted"/>
<gene>
    <name evidence="3" type="ORF">JMJ35_005035</name>
</gene>
<dbReference type="EMBL" id="JAFEKC020000009">
    <property type="protein sequence ID" value="KAK0513018.1"/>
    <property type="molecule type" value="Genomic_DNA"/>
</dbReference>
<dbReference type="GO" id="GO:0005737">
    <property type="term" value="C:cytoplasm"/>
    <property type="evidence" value="ECO:0007669"/>
    <property type="project" value="TreeGrafter"/>
</dbReference>
<organism evidence="3 4">
    <name type="scientific">Cladonia borealis</name>
    <dbReference type="NCBI Taxonomy" id="184061"/>
    <lineage>
        <taxon>Eukaryota</taxon>
        <taxon>Fungi</taxon>
        <taxon>Dikarya</taxon>
        <taxon>Ascomycota</taxon>
        <taxon>Pezizomycotina</taxon>
        <taxon>Lecanoromycetes</taxon>
        <taxon>OSLEUM clade</taxon>
        <taxon>Lecanoromycetidae</taxon>
        <taxon>Lecanorales</taxon>
        <taxon>Lecanorineae</taxon>
        <taxon>Cladoniaceae</taxon>
        <taxon>Cladonia</taxon>
    </lineage>
</organism>
<evidence type="ECO:0000313" key="3">
    <source>
        <dbReference type="EMBL" id="KAK0513018.1"/>
    </source>
</evidence>
<evidence type="ECO:0000313" key="4">
    <source>
        <dbReference type="Proteomes" id="UP001166286"/>
    </source>
</evidence>
<feature type="domain" description="25S rRNA (uridine-N(3))-methyltransferase BMT5-like" evidence="2">
    <location>
        <begin position="56"/>
        <end position="227"/>
    </location>
</feature>
<dbReference type="SUPFAM" id="SSF53335">
    <property type="entry name" value="S-adenosyl-L-methionine-dependent methyltransferases"/>
    <property type="match status" value="1"/>
</dbReference>
<reference evidence="3" key="1">
    <citation type="submission" date="2023-03" db="EMBL/GenBank/DDBJ databases">
        <title>Complete genome of Cladonia borealis.</title>
        <authorList>
            <person name="Park H."/>
        </authorList>
    </citation>
    <scope>NUCLEOTIDE SEQUENCE</scope>
    <source>
        <strain evidence="3">ANT050790</strain>
    </source>
</reference>
<dbReference type="InterPro" id="IPR019446">
    <property type="entry name" value="BMT5-like"/>
</dbReference>
<dbReference type="GO" id="GO:0070475">
    <property type="term" value="P:rRNA base methylation"/>
    <property type="evidence" value="ECO:0007669"/>
    <property type="project" value="InterPro"/>
</dbReference>
<protein>
    <recommendedName>
        <fullName evidence="2">25S rRNA (uridine-N(3))-methyltransferase BMT5-like domain-containing protein</fullName>
    </recommendedName>
</protein>
<keyword evidence="4" id="KW-1185">Reference proteome</keyword>
<dbReference type="Pfam" id="PF10354">
    <property type="entry name" value="BMT5-like"/>
    <property type="match status" value="1"/>
</dbReference>
<dbReference type="InterPro" id="IPR029063">
    <property type="entry name" value="SAM-dependent_MTases_sf"/>
</dbReference>
<dbReference type="GO" id="GO:0070042">
    <property type="term" value="F:rRNA (uridine-N3-)-methyltransferase activity"/>
    <property type="evidence" value="ECO:0007669"/>
    <property type="project" value="InterPro"/>
</dbReference>
<dbReference type="Proteomes" id="UP001166286">
    <property type="component" value="Unassembled WGS sequence"/>
</dbReference>
<feature type="region of interest" description="Disordered" evidence="1">
    <location>
        <begin position="1"/>
        <end position="50"/>
    </location>
</feature>
<dbReference type="PANTHER" id="PTHR11538:SF26">
    <property type="entry name" value="FERREDOXIN-FOLD ANTICODON-BINDING DOMAIN-CONTAINING PROTEIN 1"/>
    <property type="match status" value="1"/>
</dbReference>
<sequence>MGKAKKSKLKAGGQKPYQRSNEHIPKPTRPLQKSKPTKIPQPPAPTIPFSSSDRILLLGEGDFSFSRSLLETHGFTSLIATSFDKSSALHSKYPQSTSNVRALEEEEGCQVLFGVDATKLGKPGALDGGGKEVRQGNFDRVIFNFPHVGGLTKDVNRQVRYNQELLVGFFKSALPLLAPEGSIIVTIFEGEPYSLWNIRDLARHVGLTVGRSFKFQASAYPGYKHARTLGNIEGGGGWKGEDRPARTYIFEVNEKEAQATSKTKKPTDASDSDDD</sequence>
<accession>A0AA39R1A4</accession>
<dbReference type="PANTHER" id="PTHR11538">
    <property type="entry name" value="PHENYLALANYL-TRNA SYNTHETASE"/>
    <property type="match status" value="1"/>
</dbReference>
<comment type="caution">
    <text evidence="3">The sequence shown here is derived from an EMBL/GenBank/DDBJ whole genome shotgun (WGS) entry which is preliminary data.</text>
</comment>
<name>A0AA39R1A4_9LECA</name>
<evidence type="ECO:0000256" key="1">
    <source>
        <dbReference type="SAM" id="MobiDB-lite"/>
    </source>
</evidence>
<evidence type="ECO:0000259" key="2">
    <source>
        <dbReference type="Pfam" id="PF10354"/>
    </source>
</evidence>